<feature type="region of interest" description="Disordered" evidence="1">
    <location>
        <begin position="24"/>
        <end position="57"/>
    </location>
</feature>
<dbReference type="PROSITE" id="PS51257">
    <property type="entry name" value="PROKAR_LIPOPROTEIN"/>
    <property type="match status" value="1"/>
</dbReference>
<evidence type="ECO:0000313" key="3">
    <source>
        <dbReference type="EMBL" id="MDQ1107027.1"/>
    </source>
</evidence>
<feature type="chain" id="PRO_5042974180" description="Lipoprotein" evidence="2">
    <location>
        <begin position="24"/>
        <end position="186"/>
    </location>
</feature>
<reference evidence="3" key="1">
    <citation type="submission" date="2023-07" db="EMBL/GenBank/DDBJ databases">
        <title>Functional and genomic diversity of the sorghum phyllosphere microbiome.</title>
        <authorList>
            <person name="Shade A."/>
        </authorList>
    </citation>
    <scope>NUCLEOTIDE SEQUENCE</scope>
    <source>
        <strain evidence="3">SORGH_AS_0457</strain>
    </source>
</reference>
<sequence length="186" mass="19723">MSTLRFVPTAALALLLAACNAPTGEGGTAATPETAAAPAVAAATTPSPTPQEEKGMHKECPGATLHLTALPTKDGDTIRTRLEIEKDGQRRAIETPAELGDYTAVGLACAEDKQGASYFVVQYGELPFGCAFCEWFTLYDADGKQLTHNTPPLRGEADAQSPNNDEYSQLIAKLGITHPEVDYIED</sequence>
<comment type="caution">
    <text evidence="3">The sequence shown here is derived from an EMBL/GenBank/DDBJ whole genome shotgun (WGS) entry which is preliminary data.</text>
</comment>
<accession>A0AAP5E8I0</accession>
<feature type="compositionally biased region" description="Low complexity" evidence="1">
    <location>
        <begin position="24"/>
        <end position="46"/>
    </location>
</feature>
<evidence type="ECO:0000313" key="4">
    <source>
        <dbReference type="Proteomes" id="UP001226084"/>
    </source>
</evidence>
<gene>
    <name evidence="3" type="ORF">QE424_000186</name>
</gene>
<evidence type="ECO:0008006" key="5">
    <source>
        <dbReference type="Google" id="ProtNLM"/>
    </source>
</evidence>
<name>A0AAP5E8I0_9GAMM</name>
<proteinExistence type="predicted"/>
<feature type="signal peptide" evidence="2">
    <location>
        <begin position="1"/>
        <end position="23"/>
    </location>
</feature>
<evidence type="ECO:0000256" key="1">
    <source>
        <dbReference type="SAM" id="MobiDB-lite"/>
    </source>
</evidence>
<keyword evidence="2" id="KW-0732">Signal</keyword>
<dbReference type="Proteomes" id="UP001226084">
    <property type="component" value="Unassembled WGS sequence"/>
</dbReference>
<dbReference type="AlphaFoldDB" id="A0AAP5E8I0"/>
<dbReference type="RefSeq" id="WP_307105717.1">
    <property type="nucleotide sequence ID" value="NZ_JAUTAS010000001.1"/>
</dbReference>
<protein>
    <recommendedName>
        <fullName evidence="5">Lipoprotein</fullName>
    </recommendedName>
</protein>
<evidence type="ECO:0000256" key="2">
    <source>
        <dbReference type="SAM" id="SignalP"/>
    </source>
</evidence>
<dbReference type="EMBL" id="JAUTAS010000001">
    <property type="protein sequence ID" value="MDQ1107027.1"/>
    <property type="molecule type" value="Genomic_DNA"/>
</dbReference>
<organism evidence="3 4">
    <name type="scientific">Stenotrophomonas rhizophila</name>
    <dbReference type="NCBI Taxonomy" id="216778"/>
    <lineage>
        <taxon>Bacteria</taxon>
        <taxon>Pseudomonadati</taxon>
        <taxon>Pseudomonadota</taxon>
        <taxon>Gammaproteobacteria</taxon>
        <taxon>Lysobacterales</taxon>
        <taxon>Lysobacteraceae</taxon>
        <taxon>Stenotrophomonas</taxon>
    </lineage>
</organism>